<keyword evidence="3" id="KW-0808">Transferase</keyword>
<evidence type="ECO:0000256" key="2">
    <source>
        <dbReference type="ARBA" id="ARBA00008124"/>
    </source>
</evidence>
<keyword evidence="8" id="KW-0472">Membrane</keyword>
<dbReference type="Gene3D" id="3.40.50.300">
    <property type="entry name" value="P-loop containing nucleotide triphosphate hydrolases"/>
    <property type="match status" value="1"/>
</dbReference>
<keyword evidence="10" id="KW-1185">Reference proteome</keyword>
<proteinExistence type="inferred from homology"/>
<keyword evidence="9" id="KW-0325">Glycoprotein</keyword>
<dbReference type="InterPro" id="IPR027417">
    <property type="entry name" value="P-loop_NTPase"/>
</dbReference>
<evidence type="ECO:0000256" key="5">
    <source>
        <dbReference type="ARBA" id="ARBA00022968"/>
    </source>
</evidence>
<sequence length="277" mass="33053">MAVPTKSHGFPYDILFNRRMVWNIDIIKSFDMFTNHAKYNRPELEALIPNATYITILRHPVKQFESAFGFFNWGKEIRTKDPLATFLDNPQKYIKHIRHRQLTRNCQLYDLGLNLNQTLDEVVVKQKIQSLNKEMDLILLTEYFDESLLLLRDLLCWTVDDILYIPNGIRGENRRQQITPTVKEKILKWNKSDLDLYQYFEKVLLKDIQKYGLCFEHNLREFRKLQSEVFEKCIKKDGPKRVQDKVARPILKDNATTFCLNLWRGDVTFTRLNRVLH</sequence>
<protein>
    <submittedName>
        <fullName evidence="11">Galactosylceramide sulfotransferase-like</fullName>
    </submittedName>
</protein>
<evidence type="ECO:0000256" key="3">
    <source>
        <dbReference type="ARBA" id="ARBA00022679"/>
    </source>
</evidence>
<gene>
    <name evidence="11" type="primary">LOC102801281</name>
</gene>
<evidence type="ECO:0000256" key="1">
    <source>
        <dbReference type="ARBA" id="ARBA00004323"/>
    </source>
</evidence>
<comment type="subcellular location">
    <subcellularLocation>
        <location evidence="1">Golgi apparatus membrane</location>
        <topology evidence="1">Single-pass type II membrane protein</topology>
    </subcellularLocation>
</comment>
<evidence type="ECO:0000313" key="10">
    <source>
        <dbReference type="Proteomes" id="UP000694865"/>
    </source>
</evidence>
<evidence type="ECO:0000256" key="8">
    <source>
        <dbReference type="ARBA" id="ARBA00023136"/>
    </source>
</evidence>
<dbReference type="Proteomes" id="UP000694865">
    <property type="component" value="Unplaced"/>
</dbReference>
<keyword evidence="5" id="KW-0735">Signal-anchor</keyword>
<keyword evidence="6" id="KW-1133">Transmembrane helix</keyword>
<dbReference type="SUPFAM" id="SSF52540">
    <property type="entry name" value="P-loop containing nucleoside triphosphate hydrolases"/>
    <property type="match status" value="1"/>
</dbReference>
<comment type="similarity">
    <text evidence="2">Belongs to the galactose-3-O-sulfotransferase family.</text>
</comment>
<dbReference type="InterPro" id="IPR009729">
    <property type="entry name" value="Gal-3-0_sulfotransfrase"/>
</dbReference>
<dbReference type="Pfam" id="PF06990">
    <property type="entry name" value="Gal-3-0_sulfotr"/>
    <property type="match status" value="1"/>
</dbReference>
<reference evidence="11" key="1">
    <citation type="submission" date="2025-08" db="UniProtKB">
        <authorList>
            <consortium name="RefSeq"/>
        </authorList>
    </citation>
    <scope>IDENTIFICATION</scope>
    <source>
        <tissue evidence="11">Testes</tissue>
    </source>
</reference>
<dbReference type="PANTHER" id="PTHR14647:SF87">
    <property type="entry name" value="PUTATIVE-RELATED"/>
    <property type="match status" value="1"/>
</dbReference>
<dbReference type="RefSeq" id="XP_006826098.1">
    <property type="nucleotide sequence ID" value="XM_006826035.1"/>
</dbReference>
<name>A0ABM0N1F7_SACKO</name>
<evidence type="ECO:0000256" key="6">
    <source>
        <dbReference type="ARBA" id="ARBA00022989"/>
    </source>
</evidence>
<evidence type="ECO:0000256" key="9">
    <source>
        <dbReference type="ARBA" id="ARBA00023180"/>
    </source>
</evidence>
<dbReference type="PANTHER" id="PTHR14647">
    <property type="entry name" value="GALACTOSE-3-O-SULFOTRANSFERASE"/>
    <property type="match status" value="1"/>
</dbReference>
<evidence type="ECO:0000256" key="7">
    <source>
        <dbReference type="ARBA" id="ARBA00023034"/>
    </source>
</evidence>
<accession>A0ABM0N1F7</accession>
<keyword evidence="4" id="KW-0812">Transmembrane</keyword>
<organism evidence="10 11">
    <name type="scientific">Saccoglossus kowalevskii</name>
    <name type="common">Acorn worm</name>
    <dbReference type="NCBI Taxonomy" id="10224"/>
    <lineage>
        <taxon>Eukaryota</taxon>
        <taxon>Metazoa</taxon>
        <taxon>Hemichordata</taxon>
        <taxon>Enteropneusta</taxon>
        <taxon>Harrimaniidae</taxon>
        <taxon>Saccoglossus</taxon>
    </lineage>
</organism>
<evidence type="ECO:0000256" key="4">
    <source>
        <dbReference type="ARBA" id="ARBA00022692"/>
    </source>
</evidence>
<dbReference type="GeneID" id="102801281"/>
<evidence type="ECO:0000313" key="11">
    <source>
        <dbReference type="RefSeq" id="XP_006826098.1"/>
    </source>
</evidence>
<keyword evidence="7" id="KW-0333">Golgi apparatus</keyword>